<dbReference type="GO" id="GO:0005789">
    <property type="term" value="C:endoplasmic reticulum membrane"/>
    <property type="evidence" value="ECO:0007669"/>
    <property type="project" value="UniProtKB-SubCell"/>
</dbReference>
<organism evidence="14 15">
    <name type="scientific">Diversispora eburnea</name>
    <dbReference type="NCBI Taxonomy" id="1213867"/>
    <lineage>
        <taxon>Eukaryota</taxon>
        <taxon>Fungi</taxon>
        <taxon>Fungi incertae sedis</taxon>
        <taxon>Mucoromycota</taxon>
        <taxon>Glomeromycotina</taxon>
        <taxon>Glomeromycetes</taxon>
        <taxon>Diversisporales</taxon>
        <taxon>Diversisporaceae</taxon>
        <taxon>Diversispora</taxon>
    </lineage>
</organism>
<evidence type="ECO:0000256" key="6">
    <source>
        <dbReference type="ARBA" id="ARBA00022692"/>
    </source>
</evidence>
<dbReference type="GO" id="GO:0006696">
    <property type="term" value="P:ergosterol biosynthetic process"/>
    <property type="evidence" value="ECO:0007669"/>
    <property type="project" value="TreeGrafter"/>
</dbReference>
<evidence type="ECO:0000256" key="2">
    <source>
        <dbReference type="ARBA" id="ARBA00004154"/>
    </source>
</evidence>
<evidence type="ECO:0000256" key="11">
    <source>
        <dbReference type="RuleBase" id="RU367121"/>
    </source>
</evidence>
<dbReference type="GO" id="GO:0004506">
    <property type="term" value="F:squalene monooxygenase activity"/>
    <property type="evidence" value="ECO:0007669"/>
    <property type="project" value="UniProtKB-UniRule"/>
</dbReference>
<feature type="transmembrane region" description="Helical" evidence="11">
    <location>
        <begin position="299"/>
        <end position="318"/>
    </location>
</feature>
<evidence type="ECO:0000256" key="7">
    <source>
        <dbReference type="ARBA" id="ARBA00022827"/>
    </source>
</evidence>
<evidence type="ECO:0000313" key="15">
    <source>
        <dbReference type="Proteomes" id="UP000789706"/>
    </source>
</evidence>
<feature type="transmembrane region" description="Helical" evidence="11">
    <location>
        <begin position="17"/>
        <end position="35"/>
    </location>
</feature>
<evidence type="ECO:0000256" key="9">
    <source>
        <dbReference type="ARBA" id="ARBA00023002"/>
    </source>
</evidence>
<keyword evidence="9 11" id="KW-0560">Oxidoreductase</keyword>
<comment type="similarity">
    <text evidence="3 11">Belongs to the squalene monooxygenase family.</text>
</comment>
<dbReference type="PANTHER" id="PTHR10835">
    <property type="entry name" value="SQUALENE MONOOXYGENASE"/>
    <property type="match status" value="1"/>
</dbReference>
<feature type="transmembrane region" description="Helical" evidence="11">
    <location>
        <begin position="353"/>
        <end position="371"/>
    </location>
</feature>
<gene>
    <name evidence="14" type="ORF">DEBURN_LOCUS5788</name>
</gene>
<dbReference type="PROSITE" id="PS51257">
    <property type="entry name" value="PROKAR_LIPOPROTEIN"/>
    <property type="match status" value="1"/>
</dbReference>
<evidence type="ECO:0000256" key="8">
    <source>
        <dbReference type="ARBA" id="ARBA00022989"/>
    </source>
</evidence>
<evidence type="ECO:0000259" key="13">
    <source>
        <dbReference type="Pfam" id="PF08491"/>
    </source>
</evidence>
<feature type="domain" description="FAD dependent oxidoreductase" evidence="12">
    <location>
        <begin position="18"/>
        <end position="48"/>
    </location>
</feature>
<dbReference type="SUPFAM" id="SSF51905">
    <property type="entry name" value="FAD/NAD(P)-binding domain"/>
    <property type="match status" value="1"/>
</dbReference>
<dbReference type="Proteomes" id="UP000789706">
    <property type="component" value="Unassembled WGS sequence"/>
</dbReference>
<keyword evidence="5 11" id="KW-0285">Flavoprotein</keyword>
<evidence type="ECO:0000259" key="12">
    <source>
        <dbReference type="Pfam" id="PF01266"/>
    </source>
</evidence>
<dbReference type="GO" id="GO:0050660">
    <property type="term" value="F:flavin adenine dinucleotide binding"/>
    <property type="evidence" value="ECO:0007669"/>
    <property type="project" value="UniProtKB-UniRule"/>
</dbReference>
<keyword evidence="7 11" id="KW-0274">FAD</keyword>
<evidence type="ECO:0000256" key="5">
    <source>
        <dbReference type="ARBA" id="ARBA00022630"/>
    </source>
</evidence>
<keyword evidence="8 11" id="KW-1133">Transmembrane helix</keyword>
<dbReference type="AlphaFoldDB" id="A0A9N9FC26"/>
<evidence type="ECO:0000256" key="3">
    <source>
        <dbReference type="ARBA" id="ARBA00008802"/>
    </source>
</evidence>
<dbReference type="Gene3D" id="3.50.50.60">
    <property type="entry name" value="FAD/NAD(P)-binding domain"/>
    <property type="match status" value="1"/>
</dbReference>
<comment type="cofactor">
    <cofactor evidence="1 11">
        <name>FAD</name>
        <dbReference type="ChEBI" id="CHEBI:57692"/>
    </cofactor>
</comment>
<dbReference type="InterPro" id="IPR013698">
    <property type="entry name" value="Squalene_epoxidase"/>
</dbReference>
<keyword evidence="11" id="KW-0256">Endoplasmic reticulum</keyword>
<dbReference type="Pfam" id="PF01266">
    <property type="entry name" value="DAO"/>
    <property type="match status" value="1"/>
</dbReference>
<dbReference type="OrthoDB" id="1678617at2759"/>
<evidence type="ECO:0000256" key="10">
    <source>
        <dbReference type="ARBA" id="ARBA00023136"/>
    </source>
</evidence>
<sequence length="407" mass="45726">MVKDESNDFVISENLEYDLIVIGAGIVGCATAFTFGKQGRKVLLIERDMSEPDRIVGELLQPGGVAALEKLGLKDCLENIDSIPCYGYGVFYKNECVHVPYPKIKNNISYQGRSFHHGRFIMNLRRAVSKVSKVVSRAFLAPLTIVADGCFSKFRKNFIHREIQVKSNFIGTHETRVLIDIPGQLPSNRNGELKTSIENNYLPYIPTTLQKPFYDALQTERLRSMPNSFLPPSTNVTEGLIILGDAMNMRHPLTGGGMTVGFKDVLLLSKLLSYEQVPDFNDTGLILAQMQEFHWKRKFYGTTVINILAQALHALFAADEDILRDACVKYFKLGGIFTDHPCGLLAGVFPNPFLLITHFFAVAIYGIWKLFTDGTVSQIPVNIIKSFMVIYTACVVIFPYLWCEVKF</sequence>
<comment type="caution">
    <text evidence="14">The sequence shown here is derived from an EMBL/GenBank/DDBJ whole genome shotgun (WGS) entry which is preliminary data.</text>
</comment>
<evidence type="ECO:0000256" key="1">
    <source>
        <dbReference type="ARBA" id="ARBA00001974"/>
    </source>
</evidence>
<comment type="subcellular location">
    <subcellularLocation>
        <location evidence="11">Endoplasmic reticulum membrane</location>
        <topology evidence="11">Multi-pass membrane protein</topology>
    </subcellularLocation>
    <subcellularLocation>
        <location evidence="2">Microsome membrane</location>
        <topology evidence="2">Multi-pass membrane protein</topology>
    </subcellularLocation>
</comment>
<comment type="catalytic activity">
    <reaction evidence="11">
        <text>squalene + reduced [NADPH--hemoprotein reductase] + O2 = (S)-2,3-epoxysqualene + oxidized [NADPH--hemoprotein reductase] + H2O + H(+)</text>
        <dbReference type="Rhea" id="RHEA:25282"/>
        <dbReference type="Rhea" id="RHEA-COMP:11964"/>
        <dbReference type="Rhea" id="RHEA-COMP:11965"/>
        <dbReference type="ChEBI" id="CHEBI:15377"/>
        <dbReference type="ChEBI" id="CHEBI:15378"/>
        <dbReference type="ChEBI" id="CHEBI:15379"/>
        <dbReference type="ChEBI" id="CHEBI:15440"/>
        <dbReference type="ChEBI" id="CHEBI:15441"/>
        <dbReference type="ChEBI" id="CHEBI:57618"/>
        <dbReference type="ChEBI" id="CHEBI:58210"/>
        <dbReference type="EC" id="1.14.14.17"/>
    </reaction>
</comment>
<dbReference type="EC" id="1.14.14.17" evidence="4 11"/>
<keyword evidence="10 11" id="KW-0472">Membrane</keyword>
<dbReference type="InterPro" id="IPR036188">
    <property type="entry name" value="FAD/NAD-bd_sf"/>
</dbReference>
<keyword evidence="6 11" id="KW-0812">Transmembrane</keyword>
<dbReference type="InterPro" id="IPR006076">
    <property type="entry name" value="FAD-dep_OxRdtase"/>
</dbReference>
<accession>A0A9N9FC26</accession>
<dbReference type="EMBL" id="CAJVPK010000536">
    <property type="protein sequence ID" value="CAG8523590.1"/>
    <property type="molecule type" value="Genomic_DNA"/>
</dbReference>
<evidence type="ECO:0000256" key="4">
    <source>
        <dbReference type="ARBA" id="ARBA00012312"/>
    </source>
</evidence>
<feature type="domain" description="Squalene epoxidase" evidence="13">
    <location>
        <begin position="170"/>
        <end position="383"/>
    </location>
</feature>
<dbReference type="InterPro" id="IPR040125">
    <property type="entry name" value="Squalene_monox"/>
</dbReference>
<protein>
    <recommendedName>
        <fullName evidence="4 11">Squalene monooxygenase</fullName>
        <ecNumber evidence="4 11">1.14.14.17</ecNumber>
    </recommendedName>
</protein>
<name>A0A9N9FC26_9GLOM</name>
<keyword evidence="15" id="KW-1185">Reference proteome</keyword>
<reference evidence="14" key="1">
    <citation type="submission" date="2021-06" db="EMBL/GenBank/DDBJ databases">
        <authorList>
            <person name="Kallberg Y."/>
            <person name="Tangrot J."/>
            <person name="Rosling A."/>
        </authorList>
    </citation>
    <scope>NUCLEOTIDE SEQUENCE</scope>
    <source>
        <strain evidence="14">AZ414A</strain>
    </source>
</reference>
<dbReference type="Pfam" id="PF08491">
    <property type="entry name" value="SE"/>
    <property type="match status" value="1"/>
</dbReference>
<dbReference type="PANTHER" id="PTHR10835:SF0">
    <property type="entry name" value="SQUALENE MONOOXYGENASE"/>
    <property type="match status" value="1"/>
</dbReference>
<feature type="transmembrane region" description="Helical" evidence="11">
    <location>
        <begin position="383"/>
        <end position="402"/>
    </location>
</feature>
<proteinExistence type="inferred from homology"/>
<evidence type="ECO:0000313" key="14">
    <source>
        <dbReference type="EMBL" id="CAG8523590.1"/>
    </source>
</evidence>
<comment type="function">
    <text evidence="11">Catalyzes the stereospecific oxidation of squalene to (S)-2,3-epoxysqualene, and is considered to be a rate-limiting enzyme in steroid biosynthesis.</text>
</comment>